<dbReference type="AlphaFoldDB" id="A0A2P2LJM1"/>
<organism evidence="1">
    <name type="scientific">Rhizophora mucronata</name>
    <name type="common">Asiatic mangrove</name>
    <dbReference type="NCBI Taxonomy" id="61149"/>
    <lineage>
        <taxon>Eukaryota</taxon>
        <taxon>Viridiplantae</taxon>
        <taxon>Streptophyta</taxon>
        <taxon>Embryophyta</taxon>
        <taxon>Tracheophyta</taxon>
        <taxon>Spermatophyta</taxon>
        <taxon>Magnoliopsida</taxon>
        <taxon>eudicotyledons</taxon>
        <taxon>Gunneridae</taxon>
        <taxon>Pentapetalae</taxon>
        <taxon>rosids</taxon>
        <taxon>fabids</taxon>
        <taxon>Malpighiales</taxon>
        <taxon>Rhizophoraceae</taxon>
        <taxon>Rhizophora</taxon>
    </lineage>
</organism>
<proteinExistence type="predicted"/>
<evidence type="ECO:0000313" key="1">
    <source>
        <dbReference type="EMBL" id="MBX18157.1"/>
    </source>
</evidence>
<sequence>MLGASSTALCHPLKDKGCFSFLTQDFPSMASSTLSPSTPSQAIN</sequence>
<protein>
    <submittedName>
        <fullName evidence="1">Uncharacterized protein</fullName>
    </submittedName>
</protein>
<accession>A0A2P2LJM1</accession>
<dbReference type="EMBL" id="GGEC01037673">
    <property type="protein sequence ID" value="MBX18157.1"/>
    <property type="molecule type" value="Transcribed_RNA"/>
</dbReference>
<name>A0A2P2LJM1_RHIMU</name>
<reference evidence="1" key="1">
    <citation type="submission" date="2018-02" db="EMBL/GenBank/DDBJ databases">
        <title>Rhizophora mucronata_Transcriptome.</title>
        <authorList>
            <person name="Meera S.P."/>
            <person name="Sreeshan A."/>
            <person name="Augustine A."/>
        </authorList>
    </citation>
    <scope>NUCLEOTIDE SEQUENCE</scope>
    <source>
        <tissue evidence="1">Leaf</tissue>
    </source>
</reference>